<organism evidence="1 2">
    <name type="scientific">Echinicola rosea</name>
    <dbReference type="NCBI Taxonomy" id="1807691"/>
    <lineage>
        <taxon>Bacteria</taxon>
        <taxon>Pseudomonadati</taxon>
        <taxon>Bacteroidota</taxon>
        <taxon>Cytophagia</taxon>
        <taxon>Cytophagales</taxon>
        <taxon>Cyclobacteriaceae</taxon>
        <taxon>Echinicola</taxon>
    </lineage>
</organism>
<sequence>MFSKACEYAIRAVLYLAQISSNGKRSSLTDIAEEIGSPNAFTAKILQQLTKKGHINSVKGPNGGFYISDERLQTLRLADIVRLIDGDRLFTGCALGLPECNSLKPCPLHHQFLKIRNDVQDLLENSRLEEISFQLNQGLTFLKR</sequence>
<dbReference type="Proteomes" id="UP000647339">
    <property type="component" value="Unassembled WGS sequence"/>
</dbReference>
<evidence type="ECO:0008006" key="3">
    <source>
        <dbReference type="Google" id="ProtNLM"/>
    </source>
</evidence>
<proteinExistence type="predicted"/>
<dbReference type="InterPro" id="IPR036390">
    <property type="entry name" value="WH_DNA-bd_sf"/>
</dbReference>
<dbReference type="EMBL" id="BMIU01000015">
    <property type="protein sequence ID" value="GGF39570.1"/>
    <property type="molecule type" value="Genomic_DNA"/>
</dbReference>
<dbReference type="PROSITE" id="PS51197">
    <property type="entry name" value="HTH_RRF2_2"/>
    <property type="match status" value="1"/>
</dbReference>
<dbReference type="NCBIfam" id="TIGR00738">
    <property type="entry name" value="rrf2_super"/>
    <property type="match status" value="1"/>
</dbReference>
<dbReference type="PANTHER" id="PTHR33221:SF15">
    <property type="entry name" value="HTH-TYPE TRANSCRIPTIONAL REGULATOR YWGB-RELATED"/>
    <property type="match status" value="1"/>
</dbReference>
<comment type="caution">
    <text evidence="1">The sequence shown here is derived from an EMBL/GenBank/DDBJ whole genome shotgun (WGS) entry which is preliminary data.</text>
</comment>
<name>A0ABQ1V587_9BACT</name>
<dbReference type="SUPFAM" id="SSF46785">
    <property type="entry name" value="Winged helix' DNA-binding domain"/>
    <property type="match status" value="1"/>
</dbReference>
<dbReference type="Pfam" id="PF02082">
    <property type="entry name" value="Rrf2"/>
    <property type="match status" value="1"/>
</dbReference>
<evidence type="ECO:0000313" key="2">
    <source>
        <dbReference type="Proteomes" id="UP000647339"/>
    </source>
</evidence>
<dbReference type="PANTHER" id="PTHR33221">
    <property type="entry name" value="WINGED HELIX-TURN-HELIX TRANSCRIPTIONAL REGULATOR, RRF2 FAMILY"/>
    <property type="match status" value="1"/>
</dbReference>
<keyword evidence="2" id="KW-1185">Reference proteome</keyword>
<accession>A0ABQ1V587</accession>
<gene>
    <name evidence="1" type="ORF">GCM10011339_30160</name>
</gene>
<dbReference type="RefSeq" id="WP_137403593.1">
    <property type="nucleotide sequence ID" value="NZ_BMIU01000015.1"/>
</dbReference>
<evidence type="ECO:0000313" key="1">
    <source>
        <dbReference type="EMBL" id="GGF39570.1"/>
    </source>
</evidence>
<dbReference type="InterPro" id="IPR036388">
    <property type="entry name" value="WH-like_DNA-bd_sf"/>
</dbReference>
<reference evidence="2" key="1">
    <citation type="journal article" date="2019" name="Int. J. Syst. Evol. Microbiol.">
        <title>The Global Catalogue of Microorganisms (GCM) 10K type strain sequencing project: providing services to taxonomists for standard genome sequencing and annotation.</title>
        <authorList>
            <consortium name="The Broad Institute Genomics Platform"/>
            <consortium name="The Broad Institute Genome Sequencing Center for Infectious Disease"/>
            <person name="Wu L."/>
            <person name="Ma J."/>
        </authorList>
    </citation>
    <scope>NUCLEOTIDE SEQUENCE [LARGE SCALE GENOMIC DNA]</scope>
    <source>
        <strain evidence="2">CGMCC 1.15407</strain>
    </source>
</reference>
<dbReference type="Gene3D" id="1.10.10.10">
    <property type="entry name" value="Winged helix-like DNA-binding domain superfamily/Winged helix DNA-binding domain"/>
    <property type="match status" value="1"/>
</dbReference>
<protein>
    <recommendedName>
        <fullName evidence="3">Rrf2 family transcriptional regulator</fullName>
    </recommendedName>
</protein>
<dbReference type="InterPro" id="IPR000944">
    <property type="entry name" value="Tscrpt_reg_Rrf2"/>
</dbReference>